<keyword evidence="1" id="KW-0812">Transmembrane</keyword>
<protein>
    <submittedName>
        <fullName evidence="2">Uncharacterized protein</fullName>
    </submittedName>
</protein>
<gene>
    <name evidence="2" type="ORF">Sps_01306</name>
</gene>
<keyword evidence="3" id="KW-1185">Reference proteome</keyword>
<sequence length="97" mass="11123">MADFQTRSSIKLTIVKKQLLAGVLNLFLMVMVGSYAVRLMSLISIEIEEVAEIDQPLMKSVTQIELHSLEQETYFEKLLSIMRIWFLSISSELNNVD</sequence>
<evidence type="ECO:0000313" key="3">
    <source>
        <dbReference type="Proteomes" id="UP000189545"/>
    </source>
</evidence>
<accession>A0A1S6HLU5</accession>
<evidence type="ECO:0000256" key="1">
    <source>
        <dbReference type="SAM" id="Phobius"/>
    </source>
</evidence>
<dbReference type="AlphaFoldDB" id="A0A1S6HLU5"/>
<organism evidence="2 3">
    <name type="scientific">Shewanella psychrophila</name>
    <dbReference type="NCBI Taxonomy" id="225848"/>
    <lineage>
        <taxon>Bacteria</taxon>
        <taxon>Pseudomonadati</taxon>
        <taxon>Pseudomonadota</taxon>
        <taxon>Gammaproteobacteria</taxon>
        <taxon>Alteromonadales</taxon>
        <taxon>Shewanellaceae</taxon>
        <taxon>Shewanella</taxon>
    </lineage>
</organism>
<dbReference type="STRING" id="225848.Sps_01306"/>
<reference evidence="2 3" key="1">
    <citation type="submission" date="2016-03" db="EMBL/GenBank/DDBJ databases">
        <title>Complete genome sequence of Shewanella psychrophila WP2, a deep sea bacterium isolated from west Pacific sediment.</title>
        <authorList>
            <person name="Xu G."/>
            <person name="Jian H."/>
        </authorList>
    </citation>
    <scope>NUCLEOTIDE SEQUENCE [LARGE SCALE GENOMIC DNA]</scope>
    <source>
        <strain evidence="2 3">WP2</strain>
    </source>
</reference>
<dbReference type="EMBL" id="CP014782">
    <property type="protein sequence ID" value="AQS36474.1"/>
    <property type="molecule type" value="Genomic_DNA"/>
</dbReference>
<evidence type="ECO:0000313" key="2">
    <source>
        <dbReference type="EMBL" id="AQS36474.1"/>
    </source>
</evidence>
<proteinExistence type="predicted"/>
<dbReference type="RefSeq" id="WP_077751785.1">
    <property type="nucleotide sequence ID" value="NZ_CP014782.1"/>
</dbReference>
<name>A0A1S6HLU5_9GAMM</name>
<keyword evidence="1" id="KW-0472">Membrane</keyword>
<dbReference type="KEGG" id="spsw:Sps_01306"/>
<dbReference type="Proteomes" id="UP000189545">
    <property type="component" value="Chromosome"/>
</dbReference>
<keyword evidence="1" id="KW-1133">Transmembrane helix</keyword>
<feature type="transmembrane region" description="Helical" evidence="1">
    <location>
        <begin position="19"/>
        <end position="37"/>
    </location>
</feature>